<comment type="subunit">
    <text evidence="6">Heterotetramer of 2 MoaD subunits and 2 MoaE subunits. Also stable as homodimer. The enzyme changes between these two forms during catalysis.</text>
</comment>
<sequence>MMTEEDSYIAIHDNSPVSIEAAWKFINKAEYGGNAFLVGSIRNQNQGKEVASVEYDVYDALFVKTLKELYVSLLNKHQCLLKMYVAHSKGLVHVGEASIVIAFSSPKLKEAQLACKETFEFIKYKSPVWKKEFYVKEGETGWVQGHALCQSL</sequence>
<evidence type="ECO:0000256" key="2">
    <source>
        <dbReference type="ARBA" id="ARBA00005426"/>
    </source>
</evidence>
<accession>A0A0W0UJV4</accession>
<evidence type="ECO:0000256" key="1">
    <source>
        <dbReference type="ARBA" id="ARBA00005046"/>
    </source>
</evidence>
<protein>
    <recommendedName>
        <fullName evidence="4">Molybdopterin synthase catalytic subunit</fullName>
        <ecNumber evidence="3">2.8.1.12</ecNumber>
    </recommendedName>
    <alternativeName>
        <fullName evidence="9">MPT synthase subunit 2</fullName>
    </alternativeName>
    <alternativeName>
        <fullName evidence="7">Molybdenum cofactor biosynthesis protein E</fullName>
    </alternativeName>
    <alternativeName>
        <fullName evidence="8">Molybdopterin-converting factor large subunit</fullName>
    </alternativeName>
    <alternativeName>
        <fullName evidence="10">Molybdopterin-converting factor subunit 2</fullName>
    </alternativeName>
</protein>
<dbReference type="RefSeq" id="WP_058450240.1">
    <property type="nucleotide sequence ID" value="NZ_CAAAJF010000011.1"/>
</dbReference>
<dbReference type="Pfam" id="PF02391">
    <property type="entry name" value="MoaE"/>
    <property type="match status" value="1"/>
</dbReference>
<evidence type="ECO:0000256" key="9">
    <source>
        <dbReference type="ARBA" id="ARBA00030781"/>
    </source>
</evidence>
<comment type="catalytic activity">
    <reaction evidence="11">
        <text>2 [molybdopterin-synthase sulfur-carrier protein]-C-terminal-Gly-aminoethanethioate + cyclic pyranopterin phosphate + H2O = molybdopterin + 2 [molybdopterin-synthase sulfur-carrier protein]-C-terminal Gly-Gly + 2 H(+)</text>
        <dbReference type="Rhea" id="RHEA:26333"/>
        <dbReference type="Rhea" id="RHEA-COMP:12202"/>
        <dbReference type="Rhea" id="RHEA-COMP:19907"/>
        <dbReference type="ChEBI" id="CHEBI:15377"/>
        <dbReference type="ChEBI" id="CHEBI:15378"/>
        <dbReference type="ChEBI" id="CHEBI:58698"/>
        <dbReference type="ChEBI" id="CHEBI:59648"/>
        <dbReference type="ChEBI" id="CHEBI:90778"/>
        <dbReference type="ChEBI" id="CHEBI:232372"/>
        <dbReference type="EC" id="2.8.1.12"/>
    </reaction>
</comment>
<evidence type="ECO:0000256" key="8">
    <source>
        <dbReference type="ARBA" id="ARBA00030407"/>
    </source>
</evidence>
<dbReference type="AlphaFoldDB" id="A0A0W0UJV4"/>
<keyword evidence="12" id="KW-0808">Transferase</keyword>
<evidence type="ECO:0000256" key="10">
    <source>
        <dbReference type="ARBA" id="ARBA00032474"/>
    </source>
</evidence>
<comment type="pathway">
    <text evidence="1">Cofactor biosynthesis; molybdopterin biosynthesis.</text>
</comment>
<evidence type="ECO:0000256" key="3">
    <source>
        <dbReference type="ARBA" id="ARBA00011950"/>
    </source>
</evidence>
<evidence type="ECO:0000256" key="7">
    <source>
        <dbReference type="ARBA" id="ARBA00029745"/>
    </source>
</evidence>
<dbReference type="SUPFAM" id="SSF54690">
    <property type="entry name" value="Molybdopterin synthase subunit MoaE"/>
    <property type="match status" value="1"/>
</dbReference>
<dbReference type="GO" id="GO:0006777">
    <property type="term" value="P:Mo-molybdopterin cofactor biosynthetic process"/>
    <property type="evidence" value="ECO:0007669"/>
    <property type="project" value="UniProtKB-KW"/>
</dbReference>
<evidence type="ECO:0000256" key="6">
    <source>
        <dbReference type="ARBA" id="ARBA00026066"/>
    </source>
</evidence>
<dbReference type="EC" id="2.8.1.12" evidence="3"/>
<dbReference type="Gene3D" id="3.90.1170.40">
    <property type="entry name" value="Molybdopterin biosynthesis MoaE subunit"/>
    <property type="match status" value="1"/>
</dbReference>
<dbReference type="PANTHER" id="PTHR23404">
    <property type="entry name" value="MOLYBDOPTERIN SYNTHASE RELATED"/>
    <property type="match status" value="1"/>
</dbReference>
<evidence type="ECO:0000313" key="12">
    <source>
        <dbReference type="EMBL" id="KTD08190.1"/>
    </source>
</evidence>
<dbReference type="Proteomes" id="UP000054715">
    <property type="component" value="Unassembled WGS sequence"/>
</dbReference>
<keyword evidence="5" id="KW-0501">Molybdenum cofactor biosynthesis</keyword>
<evidence type="ECO:0000313" key="13">
    <source>
        <dbReference type="Proteomes" id="UP000054715"/>
    </source>
</evidence>
<reference evidence="12 13" key="1">
    <citation type="submission" date="2015-11" db="EMBL/GenBank/DDBJ databases">
        <title>Genomic analysis of 38 Legionella species identifies large and diverse effector repertoires.</title>
        <authorList>
            <person name="Burstein D."/>
            <person name="Amaro F."/>
            <person name="Zusman T."/>
            <person name="Lifshitz Z."/>
            <person name="Cohen O."/>
            <person name="Gilbert J.A."/>
            <person name="Pupko T."/>
            <person name="Shuman H.A."/>
            <person name="Segal G."/>
        </authorList>
    </citation>
    <scope>NUCLEOTIDE SEQUENCE [LARGE SCALE GENOMIC DNA]</scope>
    <source>
        <strain evidence="12 13">JA-26-G1-E2</strain>
    </source>
</reference>
<name>A0A0W0UJV4_9GAMM</name>
<evidence type="ECO:0000256" key="11">
    <source>
        <dbReference type="ARBA" id="ARBA00049878"/>
    </source>
</evidence>
<proteinExistence type="inferred from homology"/>
<dbReference type="UniPathway" id="UPA00344"/>
<comment type="similarity">
    <text evidence="2">Belongs to the MoaE family.</text>
</comment>
<dbReference type="OrthoDB" id="9803224at2"/>
<dbReference type="EMBL" id="LNYG01000013">
    <property type="protein sequence ID" value="KTD08190.1"/>
    <property type="molecule type" value="Genomic_DNA"/>
</dbReference>
<gene>
    <name evidence="12" type="primary">moaE1</name>
    <name evidence="12" type="ORF">Ljam_2385</name>
</gene>
<comment type="caution">
    <text evidence="12">The sequence shown here is derived from an EMBL/GenBank/DDBJ whole genome shotgun (WGS) entry which is preliminary data.</text>
</comment>
<dbReference type="InterPro" id="IPR036563">
    <property type="entry name" value="MoaE_sf"/>
</dbReference>
<dbReference type="GO" id="GO:0030366">
    <property type="term" value="F:molybdopterin synthase activity"/>
    <property type="evidence" value="ECO:0007669"/>
    <property type="project" value="UniProtKB-EC"/>
</dbReference>
<evidence type="ECO:0000256" key="4">
    <source>
        <dbReference type="ARBA" id="ARBA00013858"/>
    </source>
</evidence>
<dbReference type="STRING" id="455.Ljam_2385"/>
<dbReference type="PATRIC" id="fig|455.5.peg.2509"/>
<organism evidence="12 13">
    <name type="scientific">Legionella jamestowniensis</name>
    <dbReference type="NCBI Taxonomy" id="455"/>
    <lineage>
        <taxon>Bacteria</taxon>
        <taxon>Pseudomonadati</taxon>
        <taxon>Pseudomonadota</taxon>
        <taxon>Gammaproteobacteria</taxon>
        <taxon>Legionellales</taxon>
        <taxon>Legionellaceae</taxon>
        <taxon>Legionella</taxon>
    </lineage>
</organism>
<dbReference type="InterPro" id="IPR003448">
    <property type="entry name" value="Mopterin_biosynth_MoaE"/>
</dbReference>
<evidence type="ECO:0000256" key="5">
    <source>
        <dbReference type="ARBA" id="ARBA00023150"/>
    </source>
</evidence>